<evidence type="ECO:0000313" key="2">
    <source>
        <dbReference type="EMBL" id="KEO56375.1"/>
    </source>
</evidence>
<gene>
    <name evidence="2" type="ORF">TP2_02275</name>
</gene>
<dbReference type="InterPro" id="IPR036691">
    <property type="entry name" value="Endo/exonu/phosph_ase_sf"/>
</dbReference>
<dbReference type="SUPFAM" id="SSF56219">
    <property type="entry name" value="DNase I-like"/>
    <property type="match status" value="1"/>
</dbReference>
<evidence type="ECO:0000313" key="3">
    <source>
        <dbReference type="Proteomes" id="UP000027432"/>
    </source>
</evidence>
<feature type="domain" description="Endonuclease/exonuclease/phosphatase" evidence="1">
    <location>
        <begin position="6"/>
        <end position="221"/>
    </location>
</feature>
<sequence length="238" mass="26403">MTVRVASYNLHKCVGTDRRHDPERIIAVINALQADVIALQEVDKRMGARPAALPQKLIEAETDFIRHEMPRTGPDSLGWHGQVVLVRRGSKVLDVEPITLPGLEPRGALAVNIVPDSGARFLLVAAHLGLRRMDRRAQWSRIARAMQEARPDPALAIGDFNEWRAKHGFEALTGFHIHEPGATYPSRAPLGKLDRIVTSPGLRVVRKGVLDTPVTRIASDHLPIWADIGGIRHRPQFD</sequence>
<dbReference type="Proteomes" id="UP000027432">
    <property type="component" value="Unassembled WGS sequence"/>
</dbReference>
<keyword evidence="3" id="KW-1185">Reference proteome</keyword>
<dbReference type="Pfam" id="PF03372">
    <property type="entry name" value="Exo_endo_phos"/>
    <property type="match status" value="1"/>
</dbReference>
<organism evidence="2 3">
    <name type="scientific">Thioclava pacifica DSM 10166</name>
    <dbReference type="NCBI Taxonomy" id="1353537"/>
    <lineage>
        <taxon>Bacteria</taxon>
        <taxon>Pseudomonadati</taxon>
        <taxon>Pseudomonadota</taxon>
        <taxon>Alphaproteobacteria</taxon>
        <taxon>Rhodobacterales</taxon>
        <taxon>Paracoccaceae</taxon>
        <taxon>Thioclava</taxon>
    </lineage>
</organism>
<evidence type="ECO:0000259" key="1">
    <source>
        <dbReference type="Pfam" id="PF03372"/>
    </source>
</evidence>
<comment type="caution">
    <text evidence="2">The sequence shown here is derived from an EMBL/GenBank/DDBJ whole genome shotgun (WGS) entry which is preliminary data.</text>
</comment>
<dbReference type="Gene3D" id="3.60.10.10">
    <property type="entry name" value="Endonuclease/exonuclease/phosphatase"/>
    <property type="match status" value="1"/>
</dbReference>
<dbReference type="RefSeq" id="WP_038072845.1">
    <property type="nucleotide sequence ID" value="NZ_AUND01000001.1"/>
</dbReference>
<dbReference type="GO" id="GO:0003824">
    <property type="term" value="F:catalytic activity"/>
    <property type="evidence" value="ECO:0007669"/>
    <property type="project" value="InterPro"/>
</dbReference>
<dbReference type="OrthoDB" id="9813425at2"/>
<dbReference type="STRING" id="1353537.TP2_02275"/>
<accession>A0A074JKF6</accession>
<dbReference type="eggNOG" id="COG3568">
    <property type="taxonomic scope" value="Bacteria"/>
</dbReference>
<dbReference type="InterPro" id="IPR005135">
    <property type="entry name" value="Endo/exonuclease/phosphatase"/>
</dbReference>
<protein>
    <recommendedName>
        <fullName evidence="1">Endonuclease/exonuclease/phosphatase domain-containing protein</fullName>
    </recommendedName>
</protein>
<reference evidence="2 3" key="1">
    <citation type="submission" date="2013-07" db="EMBL/GenBank/DDBJ databases">
        <title>Thioclava pacifica DSM 10166 Genome Sequencing.</title>
        <authorList>
            <person name="Lai Q."/>
            <person name="Shao Z."/>
        </authorList>
    </citation>
    <scope>NUCLEOTIDE SEQUENCE [LARGE SCALE GENOMIC DNA]</scope>
    <source>
        <strain evidence="2 3">DSM 10166</strain>
    </source>
</reference>
<dbReference type="EMBL" id="AUND01000001">
    <property type="protein sequence ID" value="KEO56375.1"/>
    <property type="molecule type" value="Genomic_DNA"/>
</dbReference>
<proteinExistence type="predicted"/>
<name>A0A074JKF6_9RHOB</name>
<dbReference type="AlphaFoldDB" id="A0A074JKF6"/>